<reference evidence="1" key="1">
    <citation type="submission" date="2020-04" db="EMBL/GenBank/DDBJ databases">
        <authorList>
            <person name="Chiriac C."/>
            <person name="Salcher M."/>
            <person name="Ghai R."/>
            <person name="Kavagutti S V."/>
        </authorList>
    </citation>
    <scope>NUCLEOTIDE SEQUENCE</scope>
</reference>
<dbReference type="EMBL" id="LR796527">
    <property type="protein sequence ID" value="CAB4149543.1"/>
    <property type="molecule type" value="Genomic_DNA"/>
</dbReference>
<name>A0A6J5MX53_9CAUD</name>
<sequence>MTDRDFQIGERHFKLSKINALKQYHIVRRIAPILGDILPSIKDVAGAMKDQAKLTEQEKFDQIAVMAGPLFSGMAKLSDKDSEIVLFGLLAAVEMKQPETNSWARLVVNDQMMFQDLDLPTMLQAAGRAFMFNMAGFFAVLPRAS</sequence>
<accession>A0A6J5MX53</accession>
<dbReference type="InterPro" id="IPR049156">
    <property type="entry name" value="Phage_chap_TAC_15-like"/>
</dbReference>
<protein>
    <submittedName>
        <fullName evidence="1">Uncharacterized protein</fullName>
    </submittedName>
</protein>
<proteinExistence type="predicted"/>
<gene>
    <name evidence="1" type="ORF">UFOVP558_7</name>
</gene>
<dbReference type="Pfam" id="PF21822">
    <property type="entry name" value="Phage_TAC_15"/>
    <property type="match status" value="1"/>
</dbReference>
<organism evidence="1">
    <name type="scientific">uncultured Caudovirales phage</name>
    <dbReference type="NCBI Taxonomy" id="2100421"/>
    <lineage>
        <taxon>Viruses</taxon>
        <taxon>Duplodnaviria</taxon>
        <taxon>Heunggongvirae</taxon>
        <taxon>Uroviricota</taxon>
        <taxon>Caudoviricetes</taxon>
        <taxon>Peduoviridae</taxon>
        <taxon>Maltschvirus</taxon>
        <taxon>Maltschvirus maltsch</taxon>
    </lineage>
</organism>
<evidence type="ECO:0000313" key="1">
    <source>
        <dbReference type="EMBL" id="CAB4149543.1"/>
    </source>
</evidence>